<accession>A0AAF0TRY6</accession>
<dbReference type="PANTHER" id="PTHR33103">
    <property type="entry name" value="OS01G0153900 PROTEIN"/>
    <property type="match status" value="1"/>
</dbReference>
<dbReference type="Proteomes" id="UP001234989">
    <property type="component" value="Chromosome 5"/>
</dbReference>
<evidence type="ECO:0000313" key="1">
    <source>
        <dbReference type="EMBL" id="WMV30637.1"/>
    </source>
</evidence>
<protein>
    <submittedName>
        <fullName evidence="1">Uncharacterized protein</fullName>
    </submittedName>
</protein>
<dbReference type="EMBL" id="CP133616">
    <property type="protein sequence ID" value="WMV30637.1"/>
    <property type="molecule type" value="Genomic_DNA"/>
</dbReference>
<proteinExistence type="predicted"/>
<name>A0AAF0TRY6_SOLVR</name>
<dbReference type="AlphaFoldDB" id="A0AAF0TRY6"/>
<gene>
    <name evidence="1" type="ORF">MTR67_024022</name>
</gene>
<evidence type="ECO:0000313" key="2">
    <source>
        <dbReference type="Proteomes" id="UP001234989"/>
    </source>
</evidence>
<sequence>MKFLLVIRNCETSYGNYKFCLNLLVDSKAHKVVFAECGKDFIDFLFTILKLPIAYFVGQPSCMSVFACLANMIPIMKIFNNDFMQLDEVDEVMTDNLFIAPLSVTSVINVLRTSKAQVDQLQHITIDFQISDLKQEFLQVSLRSKIVLTNLSLRQTGWRKSNNGEKCSLKLTIDTKTNRVVFAEGGKDLFCFLMRLLELLIAIFMNHIQTNRVGSIPNIYQSVQNLNDAYMQSTQTKDQLLRSSESKSWSQALELVQVTPLSMISGLSKLTNVESTAEIEVKTIEFVVNELVEFGTGAYFDDPIEVDVNVSNAFSDCYQLEGVS</sequence>
<reference evidence="1" key="1">
    <citation type="submission" date="2023-08" db="EMBL/GenBank/DDBJ databases">
        <title>A de novo genome assembly of Solanum verrucosum Schlechtendal, a Mexican diploid species geographically isolated from the other diploid A-genome species in potato relatives.</title>
        <authorList>
            <person name="Hosaka K."/>
        </authorList>
    </citation>
    <scope>NUCLEOTIDE SEQUENCE</scope>
    <source>
        <tissue evidence="1">Young leaves</tissue>
    </source>
</reference>
<dbReference type="Pfam" id="PF05056">
    <property type="entry name" value="DUF674"/>
    <property type="match status" value="2"/>
</dbReference>
<organism evidence="1 2">
    <name type="scientific">Solanum verrucosum</name>
    <dbReference type="NCBI Taxonomy" id="315347"/>
    <lineage>
        <taxon>Eukaryota</taxon>
        <taxon>Viridiplantae</taxon>
        <taxon>Streptophyta</taxon>
        <taxon>Embryophyta</taxon>
        <taxon>Tracheophyta</taxon>
        <taxon>Spermatophyta</taxon>
        <taxon>Magnoliopsida</taxon>
        <taxon>eudicotyledons</taxon>
        <taxon>Gunneridae</taxon>
        <taxon>Pentapetalae</taxon>
        <taxon>asterids</taxon>
        <taxon>lamiids</taxon>
        <taxon>Solanales</taxon>
        <taxon>Solanaceae</taxon>
        <taxon>Solanoideae</taxon>
        <taxon>Solaneae</taxon>
        <taxon>Solanum</taxon>
    </lineage>
</organism>
<keyword evidence="2" id="KW-1185">Reference proteome</keyword>
<dbReference type="PANTHER" id="PTHR33103:SF118">
    <property type="match status" value="1"/>
</dbReference>
<dbReference type="InterPro" id="IPR007750">
    <property type="entry name" value="DUF674"/>
</dbReference>
<feature type="non-terminal residue" evidence="1">
    <location>
        <position position="324"/>
    </location>
</feature>